<gene>
    <name evidence="2" type="ORF">NXT3_PC01525</name>
</gene>
<accession>A0A2L0HH67</accession>
<keyword evidence="2" id="KW-0614">Plasmid</keyword>
<evidence type="ECO:0000313" key="2">
    <source>
        <dbReference type="EMBL" id="AUX80672.1"/>
    </source>
</evidence>
<dbReference type="EMBL" id="CP024310">
    <property type="protein sequence ID" value="AUX80672.1"/>
    <property type="molecule type" value="Genomic_DNA"/>
</dbReference>
<dbReference type="Proteomes" id="UP000239340">
    <property type="component" value="Plasmid pSfreNXT3c"/>
</dbReference>
<geneLocation type="plasmid" evidence="3">
    <name>psfrenxt3c</name>
</geneLocation>
<organism evidence="2 3">
    <name type="scientific">Rhizobium fredii</name>
    <name type="common">Sinorhizobium fredii</name>
    <dbReference type="NCBI Taxonomy" id="380"/>
    <lineage>
        <taxon>Bacteria</taxon>
        <taxon>Pseudomonadati</taxon>
        <taxon>Pseudomonadota</taxon>
        <taxon>Alphaproteobacteria</taxon>
        <taxon>Hyphomicrobiales</taxon>
        <taxon>Rhizobiaceae</taxon>
        <taxon>Sinorhizobium/Ensifer group</taxon>
        <taxon>Sinorhizobium</taxon>
    </lineage>
</organism>
<evidence type="ECO:0000313" key="3">
    <source>
        <dbReference type="Proteomes" id="UP000239340"/>
    </source>
</evidence>
<evidence type="ECO:0000256" key="1">
    <source>
        <dbReference type="SAM" id="MobiDB-lite"/>
    </source>
</evidence>
<proteinExistence type="predicted"/>
<name>A0A2L0HH67_RHIFR</name>
<reference evidence="2 3" key="1">
    <citation type="submission" date="2017-10" db="EMBL/GenBank/DDBJ databases">
        <title>Analysis of the genome sequences of Rhizobium populations associated to common bean (phaseolus vulgaris).</title>
        <authorList>
            <person name="Bustos P."/>
            <person name="Santamaria R.I."/>
            <person name="Miranda-Sanchez F."/>
            <person name="Perez-Carrascal O."/>
            <person name="Juarez S."/>
            <person name="Lozano L."/>
            <person name="Martinez-Flores I."/>
            <person name="Vinuesa P."/>
            <person name="Martinez-Romero E."/>
            <person name="Cevallos M.A."/>
            <person name="Romero D."/>
            <person name="Davila G."/>
            <person name="Gonzalez V."/>
        </authorList>
    </citation>
    <scope>NUCLEOTIDE SEQUENCE [LARGE SCALE GENOMIC DNA]</scope>
    <source>
        <strain evidence="2 3">NXT3</strain>
        <plasmid evidence="3">Plasmid psfrenxt3c</plasmid>
    </source>
</reference>
<feature type="region of interest" description="Disordered" evidence="1">
    <location>
        <begin position="1"/>
        <end position="35"/>
    </location>
</feature>
<dbReference type="AlphaFoldDB" id="A0A2L0HH67"/>
<protein>
    <submittedName>
        <fullName evidence="2">Uncharacterized protein</fullName>
    </submittedName>
</protein>
<sequence length="77" mass="7699">MGTGDLGGRCDGASPPQGGRLAGNAALPQASAPMPNSRHLQAHALAIDGGRFPLADLPTCGGDVRQGRGGCLRPPQQ</sequence>
<feature type="compositionally biased region" description="Gly residues" evidence="1">
    <location>
        <begin position="1"/>
        <end position="10"/>
    </location>
</feature>